<dbReference type="GO" id="GO:0003887">
    <property type="term" value="F:DNA-directed DNA polymerase activity"/>
    <property type="evidence" value="ECO:0007669"/>
    <property type="project" value="UniProtKB-UniRule"/>
</dbReference>
<dbReference type="InterPro" id="IPR017961">
    <property type="entry name" value="DNA_pol_Y-fam_little_finger"/>
</dbReference>
<comment type="catalytic activity">
    <reaction evidence="14 15">
        <text>DNA(n) + a 2'-deoxyribonucleoside 5'-triphosphate = DNA(n+1) + diphosphate</text>
        <dbReference type="Rhea" id="RHEA:22508"/>
        <dbReference type="Rhea" id="RHEA-COMP:17339"/>
        <dbReference type="Rhea" id="RHEA-COMP:17340"/>
        <dbReference type="ChEBI" id="CHEBI:33019"/>
        <dbReference type="ChEBI" id="CHEBI:61560"/>
        <dbReference type="ChEBI" id="CHEBI:173112"/>
        <dbReference type="EC" id="2.7.7.7"/>
    </reaction>
</comment>
<keyword evidence="18" id="KW-1185">Reference proteome</keyword>
<evidence type="ECO:0000256" key="1">
    <source>
        <dbReference type="ARBA" id="ARBA00004496"/>
    </source>
</evidence>
<dbReference type="GO" id="GO:0005829">
    <property type="term" value="C:cytosol"/>
    <property type="evidence" value="ECO:0007669"/>
    <property type="project" value="TreeGrafter"/>
</dbReference>
<dbReference type="PROSITE" id="PS50173">
    <property type="entry name" value="UMUC"/>
    <property type="match status" value="1"/>
</dbReference>
<evidence type="ECO:0000256" key="4">
    <source>
        <dbReference type="ARBA" id="ARBA00022490"/>
    </source>
</evidence>
<keyword evidence="6 15" id="KW-0548">Nucleotidyltransferase</keyword>
<evidence type="ECO:0000259" key="16">
    <source>
        <dbReference type="PROSITE" id="PS50173"/>
    </source>
</evidence>
<evidence type="ECO:0000256" key="14">
    <source>
        <dbReference type="ARBA" id="ARBA00049244"/>
    </source>
</evidence>
<evidence type="ECO:0000256" key="8">
    <source>
        <dbReference type="ARBA" id="ARBA00022723"/>
    </source>
</evidence>
<evidence type="ECO:0000256" key="7">
    <source>
        <dbReference type="ARBA" id="ARBA00022705"/>
    </source>
</evidence>
<dbReference type="GO" id="GO:0042276">
    <property type="term" value="P:error-prone translesion synthesis"/>
    <property type="evidence" value="ECO:0007669"/>
    <property type="project" value="TreeGrafter"/>
</dbReference>
<dbReference type="Gene3D" id="3.40.1170.60">
    <property type="match status" value="1"/>
</dbReference>
<sequence>MQTRHKDNKSTEPQRKIIHCDADCFFAAIEMRDDPSLRNRPIAVGGSSDRRGVISTCNYEARAYGVRSAMPTATAHRLCPDLLVVPGRMERYKEAALQIRDIFFDYSELVEPLSLDEAFIDVSGSPACYGSATLIAEEIRQRVFETVGITVSAGVAPNKFLAKIGSDWNKPNGITVIPPAKVDDFVQYLPVDKLFGVGKVTAEKMHRLGIQNCGDVRAYSIYELSELFGSFGPRLYDLCRGIDQRPVKTSRNRKSLSVEHTYAADLPSVQGCLGQLPALFQQLSQRLHKLTDGAAASQYRVHKQFVKVKFNNFQSTTMECVTAGTPRIAVFKQLCSDSFQRGDGLPVRLLGLGVRFEDSSMDDPQQLPLFTH</sequence>
<keyword evidence="5 15" id="KW-0808">Transferase</keyword>
<evidence type="ECO:0000256" key="10">
    <source>
        <dbReference type="ARBA" id="ARBA00022842"/>
    </source>
</evidence>
<evidence type="ECO:0000256" key="6">
    <source>
        <dbReference type="ARBA" id="ARBA00022695"/>
    </source>
</evidence>
<dbReference type="GO" id="GO:0003684">
    <property type="term" value="F:damaged DNA binding"/>
    <property type="evidence" value="ECO:0007669"/>
    <property type="project" value="InterPro"/>
</dbReference>
<dbReference type="InterPro" id="IPR043502">
    <property type="entry name" value="DNA/RNA_pol_sf"/>
</dbReference>
<feature type="site" description="Substrate discrimination" evidence="15">
    <location>
        <position position="26"/>
    </location>
</feature>
<evidence type="ECO:0000256" key="12">
    <source>
        <dbReference type="ARBA" id="ARBA00023125"/>
    </source>
</evidence>
<feature type="domain" description="UmuC" evidence="16">
    <location>
        <begin position="17"/>
        <end position="198"/>
    </location>
</feature>
<dbReference type="EMBL" id="CP019343">
    <property type="protein sequence ID" value="ARN76403.1"/>
    <property type="molecule type" value="Genomic_DNA"/>
</dbReference>
<feature type="active site" evidence="15">
    <location>
        <position position="117"/>
    </location>
</feature>
<keyword evidence="12 15" id="KW-0238">DNA-binding</keyword>
<evidence type="ECO:0000256" key="5">
    <source>
        <dbReference type="ARBA" id="ARBA00022679"/>
    </source>
</evidence>
<evidence type="ECO:0000256" key="3">
    <source>
        <dbReference type="ARBA" id="ARBA00022457"/>
    </source>
</evidence>
<keyword evidence="11 15" id="KW-0239">DNA-directed DNA polymerase</keyword>
<evidence type="ECO:0000256" key="9">
    <source>
        <dbReference type="ARBA" id="ARBA00022763"/>
    </source>
</evidence>
<reference evidence="17 18" key="1">
    <citation type="submission" date="2016-11" db="EMBL/GenBank/DDBJ databases">
        <title>Trade-off between light-utilization and light-protection in marine flavobacteria.</title>
        <authorList>
            <person name="Kumagai Y."/>
        </authorList>
    </citation>
    <scope>NUCLEOTIDE SEQUENCE [LARGE SCALE GENOMIC DNA]</scope>
    <source>
        <strain evidence="17 18">NBRC 107125</strain>
    </source>
</reference>
<dbReference type="GO" id="GO:0006261">
    <property type="term" value="P:DNA-templated DNA replication"/>
    <property type="evidence" value="ECO:0007669"/>
    <property type="project" value="UniProtKB-UniRule"/>
</dbReference>
<name>A0A1X9NRJ6_9GAMM</name>
<dbReference type="STRING" id="716816.BST96_12790"/>
<dbReference type="CDD" id="cd03586">
    <property type="entry name" value="PolY_Pol_IV_kappa"/>
    <property type="match status" value="1"/>
</dbReference>
<keyword evidence="3 15" id="KW-0515">Mutator protein</keyword>
<dbReference type="Gene3D" id="3.30.70.270">
    <property type="match status" value="1"/>
</dbReference>
<dbReference type="PANTHER" id="PTHR11076">
    <property type="entry name" value="DNA REPAIR POLYMERASE UMUC / TRANSFERASE FAMILY MEMBER"/>
    <property type="match status" value="1"/>
</dbReference>
<dbReference type="SUPFAM" id="SSF56672">
    <property type="entry name" value="DNA/RNA polymerases"/>
    <property type="match status" value="1"/>
</dbReference>
<dbReference type="InterPro" id="IPR053848">
    <property type="entry name" value="IMS_HHH_1"/>
</dbReference>
<dbReference type="Pfam" id="PF00817">
    <property type="entry name" value="IMS"/>
    <property type="match status" value="1"/>
</dbReference>
<comment type="cofactor">
    <cofactor evidence="15">
        <name>Mg(2+)</name>
        <dbReference type="ChEBI" id="CHEBI:18420"/>
    </cofactor>
    <text evidence="15">Binds 2 magnesium ions per subunit.</text>
</comment>
<dbReference type="GO" id="GO:0000287">
    <property type="term" value="F:magnesium ion binding"/>
    <property type="evidence" value="ECO:0007669"/>
    <property type="project" value="UniProtKB-UniRule"/>
</dbReference>
<dbReference type="GO" id="GO:0006281">
    <property type="term" value="P:DNA repair"/>
    <property type="evidence" value="ECO:0007669"/>
    <property type="project" value="UniProtKB-UniRule"/>
</dbReference>
<dbReference type="Pfam" id="PF21999">
    <property type="entry name" value="IMS_HHH_1"/>
    <property type="match status" value="1"/>
</dbReference>
<dbReference type="GO" id="GO:0009432">
    <property type="term" value="P:SOS response"/>
    <property type="evidence" value="ECO:0007669"/>
    <property type="project" value="UniProtKB-ARBA"/>
</dbReference>
<evidence type="ECO:0000313" key="17">
    <source>
        <dbReference type="EMBL" id="ARN76403.1"/>
    </source>
</evidence>
<dbReference type="Gene3D" id="1.10.150.20">
    <property type="entry name" value="5' to 3' exonuclease, C-terminal subdomain"/>
    <property type="match status" value="1"/>
</dbReference>
<gene>
    <name evidence="15" type="primary">dinB</name>
    <name evidence="17" type="ORF">BST96_12790</name>
</gene>
<keyword evidence="9 15" id="KW-0227">DNA damage</keyword>
<keyword evidence="13 15" id="KW-0234">DNA repair</keyword>
<keyword evidence="10 15" id="KW-0460">Magnesium</keyword>
<organism evidence="17 18">
    <name type="scientific">Oceanicoccus sagamiensis</name>
    <dbReference type="NCBI Taxonomy" id="716816"/>
    <lineage>
        <taxon>Bacteria</taxon>
        <taxon>Pseudomonadati</taxon>
        <taxon>Pseudomonadota</taxon>
        <taxon>Gammaproteobacteria</taxon>
        <taxon>Cellvibrionales</taxon>
        <taxon>Spongiibacteraceae</taxon>
        <taxon>Oceanicoccus</taxon>
    </lineage>
</organism>
<evidence type="ECO:0000256" key="11">
    <source>
        <dbReference type="ARBA" id="ARBA00022932"/>
    </source>
</evidence>
<dbReference type="FunFam" id="1.10.150.20:FF:000019">
    <property type="entry name" value="DNA polymerase IV"/>
    <property type="match status" value="1"/>
</dbReference>
<comment type="similarity">
    <text evidence="2 15">Belongs to the DNA polymerase type-Y family.</text>
</comment>
<proteinExistence type="inferred from homology"/>
<evidence type="ECO:0000256" key="2">
    <source>
        <dbReference type="ARBA" id="ARBA00010945"/>
    </source>
</evidence>
<protein>
    <recommendedName>
        <fullName evidence="15">DNA polymerase IV</fullName>
        <shortName evidence="15">Pol IV</shortName>
        <ecNumber evidence="15">2.7.7.7</ecNumber>
    </recommendedName>
</protein>
<dbReference type="InterPro" id="IPR036775">
    <property type="entry name" value="DNA_pol_Y-fam_lit_finger_sf"/>
</dbReference>
<dbReference type="InterPro" id="IPR001126">
    <property type="entry name" value="UmuC"/>
</dbReference>
<evidence type="ECO:0000256" key="13">
    <source>
        <dbReference type="ARBA" id="ARBA00023204"/>
    </source>
</evidence>
<dbReference type="Pfam" id="PF11799">
    <property type="entry name" value="IMS_C"/>
    <property type="match status" value="1"/>
</dbReference>
<keyword evidence="7 15" id="KW-0235">DNA replication</keyword>
<comment type="subcellular location">
    <subcellularLocation>
        <location evidence="1 15">Cytoplasm</location>
    </subcellularLocation>
</comment>
<comment type="subunit">
    <text evidence="15">Monomer.</text>
</comment>
<dbReference type="PANTHER" id="PTHR11076:SF33">
    <property type="entry name" value="DNA POLYMERASE KAPPA"/>
    <property type="match status" value="1"/>
</dbReference>
<dbReference type="Gene3D" id="3.30.1490.100">
    <property type="entry name" value="DNA polymerase, Y-family, little finger domain"/>
    <property type="match status" value="1"/>
</dbReference>
<dbReference type="AlphaFoldDB" id="A0A1X9NRJ6"/>
<comment type="function">
    <text evidence="15">Poorly processive, error-prone DNA polymerase involved in untargeted mutagenesis. Copies undamaged DNA at stalled replication forks, which arise in vivo from mismatched or misaligned primer ends. These misaligned primers can be extended by PolIV. Exhibits no 3'-5' exonuclease (proofreading) activity. May be involved in translesional synthesis, in conjunction with the beta clamp from PolIII.</text>
</comment>
<evidence type="ECO:0000256" key="15">
    <source>
        <dbReference type="HAMAP-Rule" id="MF_01113"/>
    </source>
</evidence>
<dbReference type="KEGG" id="osg:BST96_12790"/>
<dbReference type="SUPFAM" id="SSF100879">
    <property type="entry name" value="Lesion bypass DNA polymerase (Y-family), little finger domain"/>
    <property type="match status" value="1"/>
</dbReference>
<keyword evidence="8 15" id="KW-0479">Metal-binding</keyword>
<feature type="binding site" evidence="15">
    <location>
        <position position="116"/>
    </location>
    <ligand>
        <name>Mg(2+)</name>
        <dbReference type="ChEBI" id="CHEBI:18420"/>
    </ligand>
</feature>
<dbReference type="EC" id="2.7.7.7" evidence="15"/>
<dbReference type="HAMAP" id="MF_01113">
    <property type="entry name" value="DNApol_IV"/>
    <property type="match status" value="1"/>
</dbReference>
<dbReference type="InterPro" id="IPR043128">
    <property type="entry name" value="Rev_trsase/Diguanyl_cyclase"/>
</dbReference>
<dbReference type="FunFam" id="3.40.1170.60:FF:000001">
    <property type="entry name" value="DNA polymerase IV"/>
    <property type="match status" value="1"/>
</dbReference>
<keyword evidence="4 15" id="KW-0963">Cytoplasm</keyword>
<dbReference type="InterPro" id="IPR050116">
    <property type="entry name" value="DNA_polymerase-Y"/>
</dbReference>
<feature type="binding site" evidence="15">
    <location>
        <position position="21"/>
    </location>
    <ligand>
        <name>Mg(2+)</name>
        <dbReference type="ChEBI" id="CHEBI:18420"/>
    </ligand>
</feature>
<dbReference type="Proteomes" id="UP000193450">
    <property type="component" value="Chromosome"/>
</dbReference>
<dbReference type="NCBIfam" id="NF002677">
    <property type="entry name" value="PRK02406.1"/>
    <property type="match status" value="1"/>
</dbReference>
<evidence type="ECO:0000313" key="18">
    <source>
        <dbReference type="Proteomes" id="UP000193450"/>
    </source>
</evidence>
<dbReference type="InterPro" id="IPR022880">
    <property type="entry name" value="DNApol_IV"/>
</dbReference>
<accession>A0A1X9NRJ6</accession>